<evidence type="ECO:0000313" key="2">
    <source>
        <dbReference type="Proteomes" id="UP001147747"/>
    </source>
</evidence>
<organism evidence="1 2">
    <name type="scientific">Penicillium cosmopolitanum</name>
    <dbReference type="NCBI Taxonomy" id="1131564"/>
    <lineage>
        <taxon>Eukaryota</taxon>
        <taxon>Fungi</taxon>
        <taxon>Dikarya</taxon>
        <taxon>Ascomycota</taxon>
        <taxon>Pezizomycotina</taxon>
        <taxon>Eurotiomycetes</taxon>
        <taxon>Eurotiomycetidae</taxon>
        <taxon>Eurotiales</taxon>
        <taxon>Aspergillaceae</taxon>
        <taxon>Penicillium</taxon>
    </lineage>
</organism>
<comment type="caution">
    <text evidence="1">The sequence shown here is derived from an EMBL/GenBank/DDBJ whole genome shotgun (WGS) entry which is preliminary data.</text>
</comment>
<dbReference type="EMBL" id="JAPZBU010000008">
    <property type="protein sequence ID" value="KAJ5391454.1"/>
    <property type="molecule type" value="Genomic_DNA"/>
</dbReference>
<dbReference type="GeneID" id="81370561"/>
<reference evidence="1" key="1">
    <citation type="submission" date="2022-12" db="EMBL/GenBank/DDBJ databases">
        <authorList>
            <person name="Petersen C."/>
        </authorList>
    </citation>
    <scope>NUCLEOTIDE SEQUENCE</scope>
    <source>
        <strain evidence="1">IBT 29677</strain>
    </source>
</reference>
<sequence>MTITKQPGEDKYVNEEWVNHERRTMIQPDGWGSTGAKIRQAIYLEDAQNREINQSVKGKTKDCQHPTAV</sequence>
<accession>A0A9W9VY32</accession>
<keyword evidence="2" id="KW-1185">Reference proteome</keyword>
<name>A0A9W9VY32_9EURO</name>
<dbReference type="Proteomes" id="UP001147747">
    <property type="component" value="Unassembled WGS sequence"/>
</dbReference>
<evidence type="ECO:0000313" key="1">
    <source>
        <dbReference type="EMBL" id="KAJ5391454.1"/>
    </source>
</evidence>
<dbReference type="RefSeq" id="XP_056487132.1">
    <property type="nucleotide sequence ID" value="XM_056631581.1"/>
</dbReference>
<reference evidence="1" key="2">
    <citation type="journal article" date="2023" name="IMA Fungus">
        <title>Comparative genomic study of the Penicillium genus elucidates a diverse pangenome and 15 lateral gene transfer events.</title>
        <authorList>
            <person name="Petersen C."/>
            <person name="Sorensen T."/>
            <person name="Nielsen M.R."/>
            <person name="Sondergaard T.E."/>
            <person name="Sorensen J.L."/>
            <person name="Fitzpatrick D.A."/>
            <person name="Frisvad J.C."/>
            <person name="Nielsen K.L."/>
        </authorList>
    </citation>
    <scope>NUCLEOTIDE SEQUENCE</scope>
    <source>
        <strain evidence="1">IBT 29677</strain>
    </source>
</reference>
<dbReference type="AlphaFoldDB" id="A0A9W9VY32"/>
<protein>
    <submittedName>
        <fullName evidence="1">Uncharacterized protein</fullName>
    </submittedName>
</protein>
<proteinExistence type="predicted"/>
<gene>
    <name evidence="1" type="ORF">N7509_006944</name>
</gene>